<evidence type="ECO:0000313" key="1">
    <source>
        <dbReference type="EMBL" id="KAH3879259.1"/>
    </source>
</evidence>
<gene>
    <name evidence="1" type="ORF">DPMN_003162</name>
</gene>
<protein>
    <submittedName>
        <fullName evidence="1">Uncharacterized protein</fullName>
    </submittedName>
</protein>
<dbReference type="Proteomes" id="UP000828390">
    <property type="component" value="Unassembled WGS sequence"/>
</dbReference>
<organism evidence="1 2">
    <name type="scientific">Dreissena polymorpha</name>
    <name type="common">Zebra mussel</name>
    <name type="synonym">Mytilus polymorpha</name>
    <dbReference type="NCBI Taxonomy" id="45954"/>
    <lineage>
        <taxon>Eukaryota</taxon>
        <taxon>Metazoa</taxon>
        <taxon>Spiralia</taxon>
        <taxon>Lophotrochozoa</taxon>
        <taxon>Mollusca</taxon>
        <taxon>Bivalvia</taxon>
        <taxon>Autobranchia</taxon>
        <taxon>Heteroconchia</taxon>
        <taxon>Euheterodonta</taxon>
        <taxon>Imparidentia</taxon>
        <taxon>Neoheterodontei</taxon>
        <taxon>Myida</taxon>
        <taxon>Dreissenoidea</taxon>
        <taxon>Dreissenidae</taxon>
        <taxon>Dreissena</taxon>
    </lineage>
</organism>
<dbReference type="AlphaFoldDB" id="A0A9D4MNR2"/>
<dbReference type="EMBL" id="JAIWYP010000001">
    <property type="protein sequence ID" value="KAH3879259.1"/>
    <property type="molecule type" value="Genomic_DNA"/>
</dbReference>
<name>A0A9D4MNR2_DREPO</name>
<evidence type="ECO:0000313" key="2">
    <source>
        <dbReference type="Proteomes" id="UP000828390"/>
    </source>
</evidence>
<reference evidence="1" key="2">
    <citation type="submission" date="2020-11" db="EMBL/GenBank/DDBJ databases">
        <authorList>
            <person name="McCartney M.A."/>
            <person name="Auch B."/>
            <person name="Kono T."/>
            <person name="Mallez S."/>
            <person name="Becker A."/>
            <person name="Gohl D.M."/>
            <person name="Silverstein K.A.T."/>
            <person name="Koren S."/>
            <person name="Bechman K.B."/>
            <person name="Herman A."/>
            <person name="Abrahante J.E."/>
            <person name="Garbe J."/>
        </authorList>
    </citation>
    <scope>NUCLEOTIDE SEQUENCE</scope>
    <source>
        <strain evidence="1">Duluth1</strain>
        <tissue evidence="1">Whole animal</tissue>
    </source>
</reference>
<keyword evidence="2" id="KW-1185">Reference proteome</keyword>
<comment type="caution">
    <text evidence="1">The sequence shown here is derived from an EMBL/GenBank/DDBJ whole genome shotgun (WGS) entry which is preliminary data.</text>
</comment>
<accession>A0A9D4MNR2</accession>
<sequence length="156" mass="17016">MELQTSLLRGQDYLIYKGPYPHKFSPREKCYPIATQAIHLNRMFILTISKQSLKLNSDLAPGRVFYQSLTFDSGPSVSCVTTEAKDEAQQREIEVTTVRHADIAASFSIATSAAAVAKAATTPTIQQSAVPLLSSFKCRGSPKTTRCQAMKLSAAT</sequence>
<reference evidence="1" key="1">
    <citation type="journal article" date="2019" name="bioRxiv">
        <title>The Genome of the Zebra Mussel, Dreissena polymorpha: A Resource for Invasive Species Research.</title>
        <authorList>
            <person name="McCartney M.A."/>
            <person name="Auch B."/>
            <person name="Kono T."/>
            <person name="Mallez S."/>
            <person name="Zhang Y."/>
            <person name="Obille A."/>
            <person name="Becker A."/>
            <person name="Abrahante J.E."/>
            <person name="Garbe J."/>
            <person name="Badalamenti J.P."/>
            <person name="Herman A."/>
            <person name="Mangelson H."/>
            <person name="Liachko I."/>
            <person name="Sullivan S."/>
            <person name="Sone E.D."/>
            <person name="Koren S."/>
            <person name="Silverstein K.A.T."/>
            <person name="Beckman K.B."/>
            <person name="Gohl D.M."/>
        </authorList>
    </citation>
    <scope>NUCLEOTIDE SEQUENCE</scope>
    <source>
        <strain evidence="1">Duluth1</strain>
        <tissue evidence="1">Whole animal</tissue>
    </source>
</reference>
<proteinExistence type="predicted"/>